<protein>
    <submittedName>
        <fullName evidence="1">Uncharacterized protein</fullName>
    </submittedName>
</protein>
<reference evidence="1 2" key="1">
    <citation type="submission" date="2015-06" db="EMBL/GenBank/DDBJ databases">
        <title>Genome sequence of Mycobacterium conceptionense strain MLE.</title>
        <authorList>
            <person name="Greninger A.L."/>
            <person name="Cunningham G."/>
            <person name="Chiu C.Y."/>
            <person name="Miller S."/>
        </authorList>
    </citation>
    <scope>NUCLEOTIDE SEQUENCE [LARGE SCALE GENOMIC DNA]</scope>
    <source>
        <strain evidence="1 2">MLE</strain>
    </source>
</reference>
<dbReference type="PATRIC" id="fig|451644.5.peg.7064"/>
<dbReference type="AlphaFoldDB" id="A0A0J8TVZ9"/>
<sequence length="161" mass="18164">MLSIDERAKKFDFRAWPTKESLPAIYRRCRQLVTSGRSITIVRHYVPEQRGQHIGLEVVSGLRLDERRPIPEQLAGGASAFGFRFTRCESLRISCPGDRDEATAALRFHEGGRDTAQVAIFGIGEGVDDHIELTHRNAHNVVTVTRVQLEDRDAVHPTTIY</sequence>
<dbReference type="Proteomes" id="UP000037594">
    <property type="component" value="Unassembled WGS sequence"/>
</dbReference>
<accession>A0A0J8TVZ9</accession>
<name>A0A0J8TVZ9_9MYCO</name>
<organism evidence="1 2">
    <name type="scientific">Mycolicibacterium conceptionense</name>
    <dbReference type="NCBI Taxonomy" id="451644"/>
    <lineage>
        <taxon>Bacteria</taxon>
        <taxon>Bacillati</taxon>
        <taxon>Actinomycetota</taxon>
        <taxon>Actinomycetes</taxon>
        <taxon>Mycobacteriales</taxon>
        <taxon>Mycobacteriaceae</taxon>
        <taxon>Mycolicibacterium</taxon>
    </lineage>
</organism>
<dbReference type="OrthoDB" id="9947454at2"/>
<evidence type="ECO:0000313" key="1">
    <source>
        <dbReference type="EMBL" id="KMV13636.1"/>
    </source>
</evidence>
<gene>
    <name evidence="1" type="ORF">ACT17_34350</name>
</gene>
<dbReference type="RefSeq" id="WP_048896627.1">
    <property type="nucleotide sequence ID" value="NZ_LFOD01000085.1"/>
</dbReference>
<dbReference type="EMBL" id="LFOD01000085">
    <property type="protein sequence ID" value="KMV13636.1"/>
    <property type="molecule type" value="Genomic_DNA"/>
</dbReference>
<comment type="caution">
    <text evidence="1">The sequence shown here is derived from an EMBL/GenBank/DDBJ whole genome shotgun (WGS) entry which is preliminary data.</text>
</comment>
<proteinExistence type="predicted"/>
<evidence type="ECO:0000313" key="2">
    <source>
        <dbReference type="Proteomes" id="UP000037594"/>
    </source>
</evidence>